<dbReference type="Proteomes" id="UP000290288">
    <property type="component" value="Unassembled WGS sequence"/>
</dbReference>
<dbReference type="EMBL" id="SDEE01000263">
    <property type="protein sequence ID" value="RXW18471.1"/>
    <property type="molecule type" value="Genomic_DNA"/>
</dbReference>
<evidence type="ECO:0000256" key="1">
    <source>
        <dbReference type="SAM" id="MobiDB-lite"/>
    </source>
</evidence>
<reference evidence="2 3" key="1">
    <citation type="submission" date="2019-01" db="EMBL/GenBank/DDBJ databases">
        <title>Draft genome sequence of Psathyrella aberdarensis IHI B618.</title>
        <authorList>
            <person name="Buettner E."/>
            <person name="Kellner H."/>
        </authorList>
    </citation>
    <scope>NUCLEOTIDE SEQUENCE [LARGE SCALE GENOMIC DNA]</scope>
    <source>
        <strain evidence="2 3">IHI B618</strain>
    </source>
</reference>
<proteinExistence type="predicted"/>
<organism evidence="2 3">
    <name type="scientific">Candolleomyces aberdarensis</name>
    <dbReference type="NCBI Taxonomy" id="2316362"/>
    <lineage>
        <taxon>Eukaryota</taxon>
        <taxon>Fungi</taxon>
        <taxon>Dikarya</taxon>
        <taxon>Basidiomycota</taxon>
        <taxon>Agaricomycotina</taxon>
        <taxon>Agaricomycetes</taxon>
        <taxon>Agaricomycetidae</taxon>
        <taxon>Agaricales</taxon>
        <taxon>Agaricineae</taxon>
        <taxon>Psathyrellaceae</taxon>
        <taxon>Candolleomyces</taxon>
    </lineage>
</organism>
<protein>
    <submittedName>
        <fullName evidence="2">Uncharacterized protein</fullName>
    </submittedName>
</protein>
<keyword evidence="3" id="KW-1185">Reference proteome</keyword>
<sequence length="77" mass="7972">MAVNFEWSGCTPFGPTNAPANTLSVTNSAVFAADNDNFLSLTLSSTFLNFLIIPSNSSSAIPPSSTNTSISPSNNIS</sequence>
<accession>A0A4Q2DH97</accession>
<dbReference type="AlphaFoldDB" id="A0A4Q2DH97"/>
<evidence type="ECO:0000313" key="3">
    <source>
        <dbReference type="Proteomes" id="UP000290288"/>
    </source>
</evidence>
<feature type="region of interest" description="Disordered" evidence="1">
    <location>
        <begin position="56"/>
        <end position="77"/>
    </location>
</feature>
<gene>
    <name evidence="2" type="ORF">EST38_g7384</name>
</gene>
<name>A0A4Q2DH97_9AGAR</name>
<comment type="caution">
    <text evidence="2">The sequence shown here is derived from an EMBL/GenBank/DDBJ whole genome shotgun (WGS) entry which is preliminary data.</text>
</comment>
<evidence type="ECO:0000313" key="2">
    <source>
        <dbReference type="EMBL" id="RXW18471.1"/>
    </source>
</evidence>